<feature type="domain" description="Fibronectin type-III" evidence="2">
    <location>
        <begin position="137"/>
        <end position="226"/>
    </location>
</feature>
<evidence type="ECO:0000313" key="3">
    <source>
        <dbReference type="EMBL" id="CAB4848802.1"/>
    </source>
</evidence>
<sequence>MTSAIVAKSILRRRTPIALAISLIVGFAFLIIGLPTAGAAVTVPGAPTLVVGTRGNGLVTVRFVAPVSNGGSAITSYAVTASPGGATVSGGASPLVVTGLTNGTAYTFTVTATNVVGTGLASAASAAITPSTSAATVPGTPTSVVGTRGNGQVSVAFTAPSSNGGASITSYTVTASPGGASVSGSGSPLVVTGLTNGTAYTFTVKATNAVGTGAASSTSASVTPATVPGAPTSVVGTRGNGQVSVAFSAPSSSGGSSITSYTVTASPGGATVSGSNSPIVVTGLTNGTAYTFTVTATNALGAGAASSTSASVTPATVPGAPSALQGIVGSRTISIAFTAGANNGAAMTNFDYSLDGGATWVPARPAILTSPVTISGLSVNTTYSVILRGVNDVGAGLVSAPVSVTTANVPDAPTSLVPSASGTSVTVAFDGGSDNGWAIVNYWYSLDDGATWAALFPAITTSPVVISGLTSGSTHKIRLRAESSVGEGPWSDVIVVTIPAAPAPPTGVMATEISAGSVVVSWTPGAANGSPITSYTVTAAPGGATCQTSTTTCTIGALSVSTSYSFTVTATNAIGTSLPSDPSAGTTTTPATPIAVSATVHPGGTTATIRWSAPAGGGTAVSGFRAWSLQDPTVECFSGGAGISCAIPGLEFGVEYTFVVQALNLAGASAASEVSEPIKATPLAPGVPRILSISIGSTSITVKLAAGGGGPITSYAVLVAAPGVSRSCAAPATAPMCTIEGLDVATAYSISARAMNPSSDSAWSDPISVDTTP</sequence>
<feature type="domain" description="Fibronectin type-III" evidence="2">
    <location>
        <begin position="409"/>
        <end position="501"/>
    </location>
</feature>
<protein>
    <submittedName>
        <fullName evidence="3">Unannotated protein</fullName>
    </submittedName>
</protein>
<dbReference type="Pfam" id="PF00041">
    <property type="entry name" value="fn3"/>
    <property type="match status" value="5"/>
</dbReference>
<dbReference type="EMBL" id="CAFBIZ010000067">
    <property type="protein sequence ID" value="CAB4848802.1"/>
    <property type="molecule type" value="Genomic_DNA"/>
</dbReference>
<dbReference type="PANTHER" id="PTHR13817">
    <property type="entry name" value="TITIN"/>
    <property type="match status" value="1"/>
</dbReference>
<keyword evidence="1" id="KW-0677">Repeat</keyword>
<evidence type="ECO:0000256" key="1">
    <source>
        <dbReference type="ARBA" id="ARBA00022737"/>
    </source>
</evidence>
<proteinExistence type="predicted"/>
<dbReference type="SMART" id="SM00060">
    <property type="entry name" value="FN3"/>
    <property type="match status" value="8"/>
</dbReference>
<dbReference type="InterPro" id="IPR050964">
    <property type="entry name" value="Striated_Muscle_Regulatory"/>
</dbReference>
<dbReference type="InterPro" id="IPR036116">
    <property type="entry name" value="FN3_sf"/>
</dbReference>
<organism evidence="3">
    <name type="scientific">freshwater metagenome</name>
    <dbReference type="NCBI Taxonomy" id="449393"/>
    <lineage>
        <taxon>unclassified sequences</taxon>
        <taxon>metagenomes</taxon>
        <taxon>ecological metagenomes</taxon>
    </lineage>
</organism>
<dbReference type="InterPro" id="IPR013783">
    <property type="entry name" value="Ig-like_fold"/>
</dbReference>
<dbReference type="AlphaFoldDB" id="A0A6J7BT70"/>
<feature type="domain" description="Fibronectin type-III" evidence="2">
    <location>
        <begin position="504"/>
        <end position="592"/>
    </location>
</feature>
<name>A0A6J7BT70_9ZZZZ</name>
<dbReference type="CDD" id="cd00063">
    <property type="entry name" value="FN3"/>
    <property type="match status" value="8"/>
</dbReference>
<dbReference type="InterPro" id="IPR003961">
    <property type="entry name" value="FN3_dom"/>
</dbReference>
<dbReference type="PROSITE" id="PS50853">
    <property type="entry name" value="FN3"/>
    <property type="match status" value="7"/>
</dbReference>
<accession>A0A6J7BT70</accession>
<dbReference type="Gene3D" id="2.60.40.10">
    <property type="entry name" value="Immunoglobulins"/>
    <property type="match status" value="8"/>
</dbReference>
<feature type="domain" description="Fibronectin type-III" evidence="2">
    <location>
        <begin position="684"/>
        <end position="773"/>
    </location>
</feature>
<evidence type="ECO:0000259" key="2">
    <source>
        <dbReference type="PROSITE" id="PS50853"/>
    </source>
</evidence>
<dbReference type="SUPFAM" id="SSF49265">
    <property type="entry name" value="Fibronectin type III"/>
    <property type="match status" value="5"/>
</dbReference>
<feature type="domain" description="Fibronectin type-III" evidence="2">
    <location>
        <begin position="227"/>
        <end position="319"/>
    </location>
</feature>
<gene>
    <name evidence="3" type="ORF">UFOPK3268_00668</name>
</gene>
<dbReference type="PANTHER" id="PTHR13817:SF73">
    <property type="entry name" value="FIBRONECTIN TYPE-III DOMAIN-CONTAINING PROTEIN"/>
    <property type="match status" value="1"/>
</dbReference>
<feature type="domain" description="Fibronectin type-III" evidence="2">
    <location>
        <begin position="593"/>
        <end position="683"/>
    </location>
</feature>
<reference evidence="3" key="1">
    <citation type="submission" date="2020-05" db="EMBL/GenBank/DDBJ databases">
        <authorList>
            <person name="Chiriac C."/>
            <person name="Salcher M."/>
            <person name="Ghai R."/>
            <person name="Kavagutti S V."/>
        </authorList>
    </citation>
    <scope>NUCLEOTIDE SEQUENCE</scope>
</reference>
<feature type="domain" description="Fibronectin type-III" evidence="2">
    <location>
        <begin position="43"/>
        <end position="132"/>
    </location>
</feature>